<protein>
    <submittedName>
        <fullName evidence="2">Uncharacterized protein</fullName>
    </submittedName>
</protein>
<feature type="region of interest" description="Disordered" evidence="1">
    <location>
        <begin position="1"/>
        <end position="29"/>
    </location>
</feature>
<proteinExistence type="predicted"/>
<reference evidence="2 3" key="1">
    <citation type="submission" date="2021-01" db="EMBL/GenBank/DDBJ databases">
        <title>Carboxyliciviraga sp.nov., isolated from coastal sediments.</title>
        <authorList>
            <person name="Lu D."/>
            <person name="Zhang T."/>
        </authorList>
    </citation>
    <scope>NUCLEOTIDE SEQUENCE [LARGE SCALE GENOMIC DNA]</scope>
    <source>
        <strain evidence="2 3">N1Y132</strain>
    </source>
</reference>
<dbReference type="EMBL" id="JAENRR010000026">
    <property type="protein sequence ID" value="MBK3518057.1"/>
    <property type="molecule type" value="Genomic_DNA"/>
</dbReference>
<evidence type="ECO:0000256" key="1">
    <source>
        <dbReference type="SAM" id="MobiDB-lite"/>
    </source>
</evidence>
<accession>A0ABS1HK61</accession>
<evidence type="ECO:0000313" key="2">
    <source>
        <dbReference type="EMBL" id="MBK3518057.1"/>
    </source>
</evidence>
<dbReference type="RefSeq" id="WP_200465285.1">
    <property type="nucleotide sequence ID" value="NZ_JAENRR010000026.1"/>
</dbReference>
<name>A0ABS1HK61_9BACT</name>
<evidence type="ECO:0000313" key="3">
    <source>
        <dbReference type="Proteomes" id="UP000605676"/>
    </source>
</evidence>
<feature type="compositionally biased region" description="Basic and acidic residues" evidence="1">
    <location>
        <begin position="10"/>
        <end position="29"/>
    </location>
</feature>
<gene>
    <name evidence="2" type="ORF">JIV24_11995</name>
</gene>
<sequence>MNKYTNPLSEESKTKAEQANRAKNDTHEAVMKNIKKEEYFKKELTHNIDRLLNDKQFKM</sequence>
<comment type="caution">
    <text evidence="2">The sequence shown here is derived from an EMBL/GenBank/DDBJ whole genome shotgun (WGS) entry which is preliminary data.</text>
</comment>
<keyword evidence="3" id="KW-1185">Reference proteome</keyword>
<organism evidence="2 3">
    <name type="scientific">Carboxylicivirga marina</name>
    <dbReference type="NCBI Taxonomy" id="2800988"/>
    <lineage>
        <taxon>Bacteria</taxon>
        <taxon>Pseudomonadati</taxon>
        <taxon>Bacteroidota</taxon>
        <taxon>Bacteroidia</taxon>
        <taxon>Marinilabiliales</taxon>
        <taxon>Marinilabiliaceae</taxon>
        <taxon>Carboxylicivirga</taxon>
    </lineage>
</organism>
<dbReference type="Proteomes" id="UP000605676">
    <property type="component" value="Unassembled WGS sequence"/>
</dbReference>